<evidence type="ECO:0000256" key="1">
    <source>
        <dbReference type="ARBA" id="ARBA00022723"/>
    </source>
</evidence>
<name>A0A7S2K986_9DINO</name>
<evidence type="ECO:0000313" key="7">
    <source>
        <dbReference type="EMBL" id="CAD9568980.1"/>
    </source>
</evidence>
<dbReference type="InterPro" id="IPR011016">
    <property type="entry name" value="Znf_RING-CH"/>
</dbReference>
<feature type="domain" description="RING-type" evidence="6">
    <location>
        <begin position="326"/>
        <end position="367"/>
    </location>
</feature>
<keyword evidence="2 4" id="KW-0863">Zinc-finger</keyword>
<dbReference type="GO" id="GO:0008270">
    <property type="term" value="F:zinc ion binding"/>
    <property type="evidence" value="ECO:0007669"/>
    <property type="project" value="UniProtKB-KW"/>
</dbReference>
<reference evidence="7" key="1">
    <citation type="submission" date="2021-01" db="EMBL/GenBank/DDBJ databases">
        <authorList>
            <person name="Corre E."/>
            <person name="Pelletier E."/>
            <person name="Niang G."/>
            <person name="Scheremetjew M."/>
            <person name="Finn R."/>
            <person name="Kale V."/>
            <person name="Holt S."/>
            <person name="Cochrane G."/>
            <person name="Meng A."/>
            <person name="Brown T."/>
            <person name="Cohen L."/>
        </authorList>
    </citation>
    <scope>NUCLEOTIDE SEQUENCE</scope>
    <source>
        <strain evidence="7">RCC3387</strain>
    </source>
</reference>
<dbReference type="AlphaFoldDB" id="A0A7S2K986"/>
<dbReference type="SMART" id="SM00744">
    <property type="entry name" value="RINGv"/>
    <property type="match status" value="1"/>
</dbReference>
<dbReference type="EMBL" id="HBGW01043488">
    <property type="protein sequence ID" value="CAD9568980.1"/>
    <property type="molecule type" value="Transcribed_RNA"/>
</dbReference>
<dbReference type="InterPro" id="IPR001841">
    <property type="entry name" value="Znf_RING"/>
</dbReference>
<keyword evidence="3" id="KW-0862">Zinc</keyword>
<evidence type="ECO:0000256" key="2">
    <source>
        <dbReference type="ARBA" id="ARBA00022771"/>
    </source>
</evidence>
<dbReference type="PANTHER" id="PTHR45969">
    <property type="entry name" value="RING ZINC FINGER PROTEIN-RELATED"/>
    <property type="match status" value="1"/>
</dbReference>
<dbReference type="Pfam" id="PF13639">
    <property type="entry name" value="zf-RING_2"/>
    <property type="match status" value="1"/>
</dbReference>
<proteinExistence type="predicted"/>
<dbReference type="SMART" id="SM00184">
    <property type="entry name" value="RING"/>
    <property type="match status" value="1"/>
</dbReference>
<evidence type="ECO:0000256" key="5">
    <source>
        <dbReference type="SAM" id="MobiDB-lite"/>
    </source>
</evidence>
<protein>
    <recommendedName>
        <fullName evidence="6">RING-type domain-containing protein</fullName>
    </recommendedName>
</protein>
<dbReference type="InterPro" id="IPR013083">
    <property type="entry name" value="Znf_RING/FYVE/PHD"/>
</dbReference>
<evidence type="ECO:0000256" key="3">
    <source>
        <dbReference type="ARBA" id="ARBA00022833"/>
    </source>
</evidence>
<dbReference type="PANTHER" id="PTHR45969:SF69">
    <property type="entry name" value="FINGER DOMAIN PROTEIN, PUTATIVE (AFU_ORTHOLOGUE AFUA_3G12190)-RELATED"/>
    <property type="match status" value="1"/>
</dbReference>
<evidence type="ECO:0000259" key="6">
    <source>
        <dbReference type="PROSITE" id="PS50089"/>
    </source>
</evidence>
<evidence type="ECO:0000256" key="4">
    <source>
        <dbReference type="PROSITE-ProRule" id="PRU00175"/>
    </source>
</evidence>
<feature type="compositionally biased region" description="Low complexity" evidence="5">
    <location>
        <begin position="145"/>
        <end position="173"/>
    </location>
</feature>
<dbReference type="PROSITE" id="PS50089">
    <property type="entry name" value="ZF_RING_2"/>
    <property type="match status" value="1"/>
</dbReference>
<dbReference type="Gene3D" id="3.30.40.10">
    <property type="entry name" value="Zinc/RING finger domain, C3HC4 (zinc finger)"/>
    <property type="match status" value="1"/>
</dbReference>
<keyword evidence="1" id="KW-0479">Metal-binding</keyword>
<accession>A0A7S2K986</accession>
<feature type="compositionally biased region" description="Basic and acidic residues" evidence="5">
    <location>
        <begin position="207"/>
        <end position="219"/>
    </location>
</feature>
<dbReference type="CDD" id="cd16454">
    <property type="entry name" value="RING-H2_PA-TM-RING"/>
    <property type="match status" value="1"/>
</dbReference>
<dbReference type="SUPFAM" id="SSF57850">
    <property type="entry name" value="RING/U-box"/>
    <property type="match status" value="1"/>
</dbReference>
<dbReference type="GO" id="GO:0061630">
    <property type="term" value="F:ubiquitin protein ligase activity"/>
    <property type="evidence" value="ECO:0007669"/>
    <property type="project" value="TreeGrafter"/>
</dbReference>
<dbReference type="GO" id="GO:0016567">
    <property type="term" value="P:protein ubiquitination"/>
    <property type="evidence" value="ECO:0007669"/>
    <property type="project" value="TreeGrafter"/>
</dbReference>
<feature type="region of interest" description="Disordered" evidence="5">
    <location>
        <begin position="145"/>
        <end position="219"/>
    </location>
</feature>
<gene>
    <name evidence="7" type="ORF">BRAN1462_LOCUS27564</name>
</gene>
<sequence length="374" mass="41674">MAAAACLREGSASAGPQAGGAGWGSSGSWATTAAAGELEGAWMNVDCPGERYFIEGLRVTRIDGRGARDFSIYWDQYKQRWRWGMHGWLSLQWLGDNMIAWAPDSPADPSYVCAWRWQRCGPGSGIAPSRPPSMEVPAVRYGGRSAAAQSAGSSSYGPSRPTRAAHSAAAAHPYARHPWRRDNQGEDSAGAAAGRRSFNASTRRLGRPCEDDHRRHWERDHRDHRDYRNHRDHRDHCEYRDHRDHRDHHDHRHRWSHSAPGLNDNESLPCGLTAGEVYSLLTREIQPEDYDLLLRLDEGVARPTVSKESVQGLPRASREEFMGRECGVCLDAFGSGDAVVALPCRHYFHEACITKWLTECRHTCPLCGEAVAVA</sequence>
<organism evidence="7">
    <name type="scientific">Zooxanthella nutricula</name>
    <dbReference type="NCBI Taxonomy" id="1333877"/>
    <lineage>
        <taxon>Eukaryota</taxon>
        <taxon>Sar</taxon>
        <taxon>Alveolata</taxon>
        <taxon>Dinophyceae</taxon>
        <taxon>Peridiniales</taxon>
        <taxon>Peridiniales incertae sedis</taxon>
        <taxon>Zooxanthella</taxon>
    </lineage>
</organism>